<sequence length="67" mass="7879">MWKRLRVSCVYPCSPVYSQRPGSQKRPGDRRQCDENRRLRTCQGCAQHRLLQKDHQREHLLSALSTG</sequence>
<accession>A0A8C7Y6K1</accession>
<proteinExistence type="predicted"/>
<reference evidence="1" key="2">
    <citation type="submission" date="2025-09" db="UniProtKB">
        <authorList>
            <consortium name="Ensembl"/>
        </authorList>
    </citation>
    <scope>IDENTIFICATION</scope>
</reference>
<reference evidence="1" key="1">
    <citation type="submission" date="2025-08" db="UniProtKB">
        <authorList>
            <consortium name="Ensembl"/>
        </authorList>
    </citation>
    <scope>IDENTIFICATION</scope>
</reference>
<protein>
    <submittedName>
        <fullName evidence="1">Uncharacterized protein</fullName>
    </submittedName>
</protein>
<dbReference type="Proteomes" id="UP000694383">
    <property type="component" value="Unplaced"/>
</dbReference>
<keyword evidence="2" id="KW-1185">Reference proteome</keyword>
<dbReference type="Ensembl" id="ENSOSIT00000024132.1">
    <property type="protein sequence ID" value="ENSOSIP00000022848.1"/>
    <property type="gene ID" value="ENSOSIG00000012022.1"/>
</dbReference>
<evidence type="ECO:0000313" key="1">
    <source>
        <dbReference type="Ensembl" id="ENSOSIP00000022848.1"/>
    </source>
</evidence>
<dbReference type="AlphaFoldDB" id="A0A8C7Y6K1"/>
<organism evidence="1 2">
    <name type="scientific">Oryzias sinensis</name>
    <name type="common">Chinese medaka</name>
    <dbReference type="NCBI Taxonomy" id="183150"/>
    <lineage>
        <taxon>Eukaryota</taxon>
        <taxon>Metazoa</taxon>
        <taxon>Chordata</taxon>
        <taxon>Craniata</taxon>
        <taxon>Vertebrata</taxon>
        <taxon>Euteleostomi</taxon>
        <taxon>Actinopterygii</taxon>
        <taxon>Neopterygii</taxon>
        <taxon>Teleostei</taxon>
        <taxon>Neoteleostei</taxon>
        <taxon>Acanthomorphata</taxon>
        <taxon>Ovalentaria</taxon>
        <taxon>Atherinomorphae</taxon>
        <taxon>Beloniformes</taxon>
        <taxon>Adrianichthyidae</taxon>
        <taxon>Oryziinae</taxon>
        <taxon>Oryzias</taxon>
    </lineage>
</organism>
<evidence type="ECO:0000313" key="2">
    <source>
        <dbReference type="Proteomes" id="UP000694383"/>
    </source>
</evidence>
<name>A0A8C7Y6K1_9TELE</name>